<organism evidence="1 2">
    <name type="scientific">Perilla frutescens var. hirtella</name>
    <name type="common">Perilla citriodora</name>
    <name type="synonym">Perilla setoyensis</name>
    <dbReference type="NCBI Taxonomy" id="608512"/>
    <lineage>
        <taxon>Eukaryota</taxon>
        <taxon>Viridiplantae</taxon>
        <taxon>Streptophyta</taxon>
        <taxon>Embryophyta</taxon>
        <taxon>Tracheophyta</taxon>
        <taxon>Spermatophyta</taxon>
        <taxon>Magnoliopsida</taxon>
        <taxon>eudicotyledons</taxon>
        <taxon>Gunneridae</taxon>
        <taxon>Pentapetalae</taxon>
        <taxon>asterids</taxon>
        <taxon>lamiids</taxon>
        <taxon>Lamiales</taxon>
        <taxon>Lamiaceae</taxon>
        <taxon>Nepetoideae</taxon>
        <taxon>Elsholtzieae</taxon>
        <taxon>Perilla</taxon>
    </lineage>
</organism>
<protein>
    <submittedName>
        <fullName evidence="1">Uncharacterized protein</fullName>
    </submittedName>
</protein>
<sequence>MHLWPSGMLRDSFKQKLLETDENDSEPSGCGGGIAVIFSEIFMILSCCYCCFCCGACIPDEESS</sequence>
<evidence type="ECO:0000313" key="1">
    <source>
        <dbReference type="EMBL" id="KAH6838142.1"/>
    </source>
</evidence>
<comment type="caution">
    <text evidence="1">The sequence shown here is derived from an EMBL/GenBank/DDBJ whole genome shotgun (WGS) entry which is preliminary data.</text>
</comment>
<dbReference type="Proteomes" id="UP001190926">
    <property type="component" value="Unassembled WGS sequence"/>
</dbReference>
<dbReference type="AlphaFoldDB" id="A0AAD4JQH9"/>
<keyword evidence="2" id="KW-1185">Reference proteome</keyword>
<reference evidence="1 2" key="1">
    <citation type="journal article" date="2021" name="Nat. Commun.">
        <title>Incipient diploidization of the medicinal plant Perilla within 10,000 years.</title>
        <authorList>
            <person name="Zhang Y."/>
            <person name="Shen Q."/>
            <person name="Leng L."/>
            <person name="Zhang D."/>
            <person name="Chen S."/>
            <person name="Shi Y."/>
            <person name="Ning Z."/>
            <person name="Chen S."/>
        </authorList>
    </citation>
    <scope>NUCLEOTIDE SEQUENCE [LARGE SCALE GENOMIC DNA]</scope>
    <source>
        <strain evidence="2">cv. PC099</strain>
    </source>
</reference>
<gene>
    <name evidence="1" type="ORF">C2S53_001233</name>
</gene>
<proteinExistence type="predicted"/>
<name>A0AAD4JQH9_PERFH</name>
<dbReference type="EMBL" id="SDAM02000001">
    <property type="protein sequence ID" value="KAH6838142.1"/>
    <property type="molecule type" value="Genomic_DNA"/>
</dbReference>
<dbReference type="PANTHER" id="PTHR37263">
    <property type="entry name" value="EXPRESSED PROTEIN"/>
    <property type="match status" value="1"/>
</dbReference>
<evidence type="ECO:0000313" key="2">
    <source>
        <dbReference type="Proteomes" id="UP001190926"/>
    </source>
</evidence>
<accession>A0AAD4JQH9</accession>
<dbReference type="PANTHER" id="PTHR37263:SF2">
    <property type="entry name" value="EXPRESSED PROTEIN"/>
    <property type="match status" value="1"/>
</dbReference>